<dbReference type="STRING" id="3476.A0A2P5CYY5"/>
<dbReference type="AlphaFoldDB" id="A0A2P5CYY5"/>
<feature type="compositionally biased region" description="Polar residues" evidence="1">
    <location>
        <begin position="84"/>
        <end position="98"/>
    </location>
</feature>
<protein>
    <submittedName>
        <fullName evidence="2">Uncharacterized protein</fullName>
    </submittedName>
</protein>
<proteinExistence type="predicted"/>
<comment type="caution">
    <text evidence="2">The sequence shown here is derived from an EMBL/GenBank/DDBJ whole genome shotgun (WGS) entry which is preliminary data.</text>
</comment>
<dbReference type="PANTHER" id="PTHR34555:SF1">
    <property type="entry name" value="INTEGRAL MEMBRANE HEMOLYSIN-III-LIKE PROTEIN"/>
    <property type="match status" value="1"/>
</dbReference>
<dbReference type="OrthoDB" id="1925139at2759"/>
<evidence type="ECO:0000313" key="3">
    <source>
        <dbReference type="Proteomes" id="UP000237105"/>
    </source>
</evidence>
<accession>A0A2P5CYY5</accession>
<sequence length="302" mass="33359">MVQQTIDSKFREYGMGNSEIDLPTGNKQLSVAVKKTVLRDLQNDNRIRAPNSTGNPPLLKDRGPFTNTIKLSGTKRASPECPESPSQHRSPNNNSTNGHLVYVRRKSEAELGKSSTCDSTNTNAYCLQSRQLGQQQETHQPIPQIKEPKVSCFPAFSPLPMTSSMISSGKPSIPLPQKSGMQLASAESSDPLVSVLPSSGSLKENLRWEMQYNQLQSLLQKLDQSRQDDYIHMLRTLSSAELSRHAVELEKRSIQLSLEEGSNLLSHVTAAKELQRVGVLNVLGKPLKNTGSPSTHQHQPEK</sequence>
<reference evidence="3" key="1">
    <citation type="submission" date="2016-06" db="EMBL/GenBank/DDBJ databases">
        <title>Parallel loss of symbiosis genes in relatives of nitrogen-fixing non-legume Parasponia.</title>
        <authorList>
            <person name="Van Velzen R."/>
            <person name="Holmer R."/>
            <person name="Bu F."/>
            <person name="Rutten L."/>
            <person name="Van Zeijl A."/>
            <person name="Liu W."/>
            <person name="Santuari L."/>
            <person name="Cao Q."/>
            <person name="Sharma T."/>
            <person name="Shen D."/>
            <person name="Roswanjaya Y."/>
            <person name="Wardhani T."/>
            <person name="Kalhor M.S."/>
            <person name="Jansen J."/>
            <person name="Van den Hoogen J."/>
            <person name="Gungor B."/>
            <person name="Hartog M."/>
            <person name="Hontelez J."/>
            <person name="Verver J."/>
            <person name="Yang W.-C."/>
            <person name="Schijlen E."/>
            <person name="Repin R."/>
            <person name="Schilthuizen M."/>
            <person name="Schranz E."/>
            <person name="Heidstra R."/>
            <person name="Miyata K."/>
            <person name="Fedorova E."/>
            <person name="Kohlen W."/>
            <person name="Bisseling T."/>
            <person name="Smit S."/>
            <person name="Geurts R."/>
        </authorList>
    </citation>
    <scope>NUCLEOTIDE SEQUENCE [LARGE SCALE GENOMIC DNA]</scope>
    <source>
        <strain evidence="3">cv. WU1-14</strain>
    </source>
</reference>
<dbReference type="EMBL" id="JXTB01000081">
    <property type="protein sequence ID" value="PON66246.1"/>
    <property type="molecule type" value="Genomic_DNA"/>
</dbReference>
<evidence type="ECO:0000313" key="2">
    <source>
        <dbReference type="EMBL" id="PON66246.1"/>
    </source>
</evidence>
<keyword evidence="3" id="KW-1185">Reference proteome</keyword>
<evidence type="ECO:0000256" key="1">
    <source>
        <dbReference type="SAM" id="MobiDB-lite"/>
    </source>
</evidence>
<name>A0A2P5CYY5_PARAD</name>
<dbReference type="Proteomes" id="UP000237105">
    <property type="component" value="Unassembled WGS sequence"/>
</dbReference>
<dbReference type="PANTHER" id="PTHR34555">
    <property type="entry name" value="INTEGRAL MEMBRANE HEMOLYSIN-III-LIKE PROTEIN"/>
    <property type="match status" value="1"/>
</dbReference>
<feature type="region of interest" description="Disordered" evidence="1">
    <location>
        <begin position="42"/>
        <end position="98"/>
    </location>
</feature>
<organism evidence="2 3">
    <name type="scientific">Parasponia andersonii</name>
    <name type="common">Sponia andersonii</name>
    <dbReference type="NCBI Taxonomy" id="3476"/>
    <lineage>
        <taxon>Eukaryota</taxon>
        <taxon>Viridiplantae</taxon>
        <taxon>Streptophyta</taxon>
        <taxon>Embryophyta</taxon>
        <taxon>Tracheophyta</taxon>
        <taxon>Spermatophyta</taxon>
        <taxon>Magnoliopsida</taxon>
        <taxon>eudicotyledons</taxon>
        <taxon>Gunneridae</taxon>
        <taxon>Pentapetalae</taxon>
        <taxon>rosids</taxon>
        <taxon>fabids</taxon>
        <taxon>Rosales</taxon>
        <taxon>Cannabaceae</taxon>
        <taxon>Parasponia</taxon>
    </lineage>
</organism>
<gene>
    <name evidence="2" type="ORF">PanWU01x14_111120</name>
</gene>